<organism evidence="7 8">
    <name type="scientific">Nocardioides ganghwensis</name>
    <dbReference type="NCBI Taxonomy" id="252230"/>
    <lineage>
        <taxon>Bacteria</taxon>
        <taxon>Bacillati</taxon>
        <taxon>Actinomycetota</taxon>
        <taxon>Actinomycetes</taxon>
        <taxon>Propionibacteriales</taxon>
        <taxon>Nocardioidaceae</taxon>
        <taxon>Nocardioides</taxon>
    </lineage>
</organism>
<comment type="catalytic activity">
    <reaction evidence="3">
        <text>a (3S)-3-hydroxyacyl-CoA = a (2E)-enoyl-CoA + H2O</text>
        <dbReference type="Rhea" id="RHEA:16105"/>
        <dbReference type="ChEBI" id="CHEBI:15377"/>
        <dbReference type="ChEBI" id="CHEBI:57318"/>
        <dbReference type="ChEBI" id="CHEBI:58856"/>
        <dbReference type="EC" id="4.2.1.17"/>
    </reaction>
</comment>
<dbReference type="EMBL" id="SDWU01000021">
    <property type="protein sequence ID" value="RYB98786.1"/>
    <property type="molecule type" value="Genomic_DNA"/>
</dbReference>
<evidence type="ECO:0000256" key="3">
    <source>
        <dbReference type="ARBA" id="ARBA00023709"/>
    </source>
</evidence>
<proteinExistence type="inferred from homology"/>
<evidence type="ECO:0000313" key="7">
    <source>
        <dbReference type="EMBL" id="RYB98786.1"/>
    </source>
</evidence>
<dbReference type="InterPro" id="IPR001753">
    <property type="entry name" value="Enoyl-CoA_hydra/iso"/>
</dbReference>
<sequence>MSDHTPDHVPGPARDLPRDLPRDLAHLRLERPSEGVVLLTLDNPGMRNAMSDEMTASWVEAVDELAADRSVRAVVVTGEGSAFCSGGNTSWIASEPDASVDHLRSRMLPFYRAWLSIRRLEVPTIAAVNGPAIGAGLCLALACDIRYAAAGAKLGLPFNKLGMHAGMAGTWLLPNVVGPAHARDLLLTGRVVEADEALRLGLVSRVLDPEGFLDEVLGTAAGIAATAPIAARLTKVALADGGHADFESALQWEALAQPMTLATADLQEGIAAARDKRPPQFRGE</sequence>
<protein>
    <submittedName>
        <fullName evidence="7">Enoyl-CoA hydratase/isomerase family protein</fullName>
    </submittedName>
</protein>
<dbReference type="InterPro" id="IPR029045">
    <property type="entry name" value="ClpP/crotonase-like_dom_sf"/>
</dbReference>
<evidence type="ECO:0000256" key="5">
    <source>
        <dbReference type="RuleBase" id="RU003707"/>
    </source>
</evidence>
<comment type="caution">
    <text evidence="7">The sequence shown here is derived from an EMBL/GenBank/DDBJ whole genome shotgun (WGS) entry which is preliminary data.</text>
</comment>
<accession>A0A4Q2SBH9</accession>
<dbReference type="OrthoDB" id="8452484at2"/>
<gene>
    <name evidence="7" type="ORF">EUA07_17350</name>
</gene>
<comment type="catalytic activity">
    <reaction evidence="4">
        <text>a 4-saturated-(3S)-3-hydroxyacyl-CoA = a (3E)-enoyl-CoA + H2O</text>
        <dbReference type="Rhea" id="RHEA:20724"/>
        <dbReference type="ChEBI" id="CHEBI:15377"/>
        <dbReference type="ChEBI" id="CHEBI:58521"/>
        <dbReference type="ChEBI" id="CHEBI:137480"/>
        <dbReference type="EC" id="4.2.1.17"/>
    </reaction>
</comment>
<dbReference type="Gene3D" id="1.10.12.10">
    <property type="entry name" value="Lyase 2-enoyl-coa Hydratase, Chain A, domain 2"/>
    <property type="match status" value="1"/>
</dbReference>
<dbReference type="AlphaFoldDB" id="A0A4Q2SBH9"/>
<keyword evidence="7" id="KW-0413">Isomerase</keyword>
<dbReference type="GO" id="GO:0016853">
    <property type="term" value="F:isomerase activity"/>
    <property type="evidence" value="ECO:0007669"/>
    <property type="project" value="UniProtKB-KW"/>
</dbReference>
<dbReference type="GO" id="GO:0006635">
    <property type="term" value="P:fatty acid beta-oxidation"/>
    <property type="evidence" value="ECO:0007669"/>
    <property type="project" value="TreeGrafter"/>
</dbReference>
<evidence type="ECO:0000313" key="8">
    <source>
        <dbReference type="Proteomes" id="UP000293291"/>
    </source>
</evidence>
<evidence type="ECO:0000256" key="2">
    <source>
        <dbReference type="ARBA" id="ARBA00023239"/>
    </source>
</evidence>
<dbReference type="Pfam" id="PF00378">
    <property type="entry name" value="ECH_1"/>
    <property type="match status" value="1"/>
</dbReference>
<dbReference type="SUPFAM" id="SSF52096">
    <property type="entry name" value="ClpP/crotonase"/>
    <property type="match status" value="1"/>
</dbReference>
<evidence type="ECO:0000256" key="1">
    <source>
        <dbReference type="ARBA" id="ARBA00005254"/>
    </source>
</evidence>
<dbReference type="PANTHER" id="PTHR11941">
    <property type="entry name" value="ENOYL-COA HYDRATASE-RELATED"/>
    <property type="match status" value="1"/>
</dbReference>
<name>A0A4Q2SBH9_9ACTN</name>
<feature type="region of interest" description="Disordered" evidence="6">
    <location>
        <begin position="1"/>
        <end position="20"/>
    </location>
</feature>
<comment type="similarity">
    <text evidence="1 5">Belongs to the enoyl-CoA hydratase/isomerase family.</text>
</comment>
<dbReference type="PROSITE" id="PS00166">
    <property type="entry name" value="ENOYL_COA_HYDRATASE"/>
    <property type="match status" value="1"/>
</dbReference>
<keyword evidence="2" id="KW-0456">Lyase</keyword>
<dbReference type="InterPro" id="IPR018376">
    <property type="entry name" value="Enoyl-CoA_hyd/isom_CS"/>
</dbReference>
<evidence type="ECO:0000256" key="6">
    <source>
        <dbReference type="SAM" id="MobiDB-lite"/>
    </source>
</evidence>
<dbReference type="PANTHER" id="PTHR11941:SF54">
    <property type="entry name" value="ENOYL-COA HYDRATASE, MITOCHONDRIAL"/>
    <property type="match status" value="1"/>
</dbReference>
<dbReference type="RefSeq" id="WP_129456430.1">
    <property type="nucleotide sequence ID" value="NZ_JACXYX010000006.1"/>
</dbReference>
<dbReference type="Proteomes" id="UP000293291">
    <property type="component" value="Unassembled WGS sequence"/>
</dbReference>
<keyword evidence="8" id="KW-1185">Reference proteome</keyword>
<dbReference type="GO" id="GO:0004300">
    <property type="term" value="F:enoyl-CoA hydratase activity"/>
    <property type="evidence" value="ECO:0007669"/>
    <property type="project" value="UniProtKB-EC"/>
</dbReference>
<reference evidence="7 8" key="1">
    <citation type="submission" date="2019-01" db="EMBL/GenBank/DDBJ databases">
        <title>Novel species of Nocardioides.</title>
        <authorList>
            <person name="Liu Q."/>
            <person name="Xin Y.-H."/>
        </authorList>
    </citation>
    <scope>NUCLEOTIDE SEQUENCE [LARGE SCALE GENOMIC DNA]</scope>
    <source>
        <strain evidence="7 8">CGMCC 4.6875</strain>
    </source>
</reference>
<dbReference type="Gene3D" id="3.90.226.10">
    <property type="entry name" value="2-enoyl-CoA Hydratase, Chain A, domain 1"/>
    <property type="match status" value="1"/>
</dbReference>
<evidence type="ECO:0000256" key="4">
    <source>
        <dbReference type="ARBA" id="ARBA00023717"/>
    </source>
</evidence>
<dbReference type="CDD" id="cd06558">
    <property type="entry name" value="crotonase-like"/>
    <property type="match status" value="1"/>
</dbReference>
<dbReference type="InterPro" id="IPR014748">
    <property type="entry name" value="Enoyl-CoA_hydra_C"/>
</dbReference>